<reference evidence="1" key="2">
    <citation type="journal article" date="2021" name="PeerJ">
        <title>Extensive microbial diversity within the chicken gut microbiome revealed by metagenomics and culture.</title>
        <authorList>
            <person name="Gilroy R."/>
            <person name="Ravi A."/>
            <person name="Getino M."/>
            <person name="Pursley I."/>
            <person name="Horton D.L."/>
            <person name="Alikhan N.F."/>
            <person name="Baker D."/>
            <person name="Gharbi K."/>
            <person name="Hall N."/>
            <person name="Watson M."/>
            <person name="Adriaenssens E.M."/>
            <person name="Foster-Nyarko E."/>
            <person name="Jarju S."/>
            <person name="Secka A."/>
            <person name="Antonio M."/>
            <person name="Oren A."/>
            <person name="Chaudhuri R.R."/>
            <person name="La Ragione R."/>
            <person name="Hildebrand F."/>
            <person name="Pallen M.J."/>
        </authorList>
    </citation>
    <scope>NUCLEOTIDE SEQUENCE</scope>
    <source>
        <strain evidence="1">2478</strain>
    </source>
</reference>
<dbReference type="AlphaFoldDB" id="A0A9D9NMC0"/>
<dbReference type="InterPro" id="IPR015315">
    <property type="entry name" value="DUF1963"/>
</dbReference>
<accession>A0A9D9NMC0</accession>
<dbReference type="EMBL" id="JADILZ010000070">
    <property type="protein sequence ID" value="MBO8478741.1"/>
    <property type="molecule type" value="Genomic_DNA"/>
</dbReference>
<dbReference type="PANTHER" id="PTHR36436:SF6">
    <property type="entry name" value="SLL5081 PROTEIN"/>
    <property type="match status" value="1"/>
</dbReference>
<reference evidence="1" key="1">
    <citation type="submission" date="2020-10" db="EMBL/GenBank/DDBJ databases">
        <authorList>
            <person name="Gilroy R."/>
        </authorList>
    </citation>
    <scope>NUCLEOTIDE SEQUENCE</scope>
    <source>
        <strain evidence="1">2478</strain>
    </source>
</reference>
<gene>
    <name evidence="1" type="ORF">IAB80_07630</name>
</gene>
<dbReference type="Gene3D" id="2.30.320.10">
    <property type="entry name" value="YwqG-like"/>
    <property type="match status" value="1"/>
</dbReference>
<dbReference type="SUPFAM" id="SSF103032">
    <property type="entry name" value="Hypothetical protein YwqG"/>
    <property type="match status" value="1"/>
</dbReference>
<dbReference type="PANTHER" id="PTHR36436">
    <property type="entry name" value="SLL5081 PROTEIN"/>
    <property type="match status" value="1"/>
</dbReference>
<organism evidence="1 2">
    <name type="scientific">Candidatus Cryptobacteroides excrementipullorum</name>
    <dbReference type="NCBI Taxonomy" id="2840761"/>
    <lineage>
        <taxon>Bacteria</taxon>
        <taxon>Pseudomonadati</taxon>
        <taxon>Bacteroidota</taxon>
        <taxon>Bacteroidia</taxon>
        <taxon>Bacteroidales</taxon>
        <taxon>Candidatus Cryptobacteroides</taxon>
    </lineage>
</organism>
<evidence type="ECO:0000313" key="2">
    <source>
        <dbReference type="Proteomes" id="UP000823771"/>
    </source>
</evidence>
<sequence>MEPVYMHLSKPSGLLPEGVSRFWGAPDLPSGCRYPCYMDDAGDEYPYFFVCQINLGEFAPYDVGSMLPHEGMLYFFAKIDCYAGYGDATECIGGCISGSDAVRVVYSPSCEGLKEAVLADGQLFPCFPGPLRIHFSHEPGELLDEHAVFASPVHRPWETWDPPFEAWMILLQVDSFEGEDFSLNFMDTGVLDFLISPHDLEKSDFSDVRAIVLSS</sequence>
<dbReference type="Pfam" id="PF09234">
    <property type="entry name" value="DUF1963"/>
    <property type="match status" value="2"/>
</dbReference>
<comment type="caution">
    <text evidence="1">The sequence shown here is derived from an EMBL/GenBank/DDBJ whole genome shotgun (WGS) entry which is preliminary data.</text>
</comment>
<protein>
    <submittedName>
        <fullName evidence="1">DUF1963 domain-containing protein</fullName>
    </submittedName>
</protein>
<dbReference type="Proteomes" id="UP000823771">
    <property type="component" value="Unassembled WGS sequence"/>
</dbReference>
<proteinExistence type="predicted"/>
<dbReference type="InterPro" id="IPR035948">
    <property type="entry name" value="YwqG-like_sf"/>
</dbReference>
<name>A0A9D9NMC0_9BACT</name>
<evidence type="ECO:0000313" key="1">
    <source>
        <dbReference type="EMBL" id="MBO8478741.1"/>
    </source>
</evidence>